<organism evidence="2 3">
    <name type="scientific">Exidia glandulosa HHB12029</name>
    <dbReference type="NCBI Taxonomy" id="1314781"/>
    <lineage>
        <taxon>Eukaryota</taxon>
        <taxon>Fungi</taxon>
        <taxon>Dikarya</taxon>
        <taxon>Basidiomycota</taxon>
        <taxon>Agaricomycotina</taxon>
        <taxon>Agaricomycetes</taxon>
        <taxon>Auriculariales</taxon>
        <taxon>Exidiaceae</taxon>
        <taxon>Exidia</taxon>
    </lineage>
</organism>
<evidence type="ECO:0000313" key="2">
    <source>
        <dbReference type="EMBL" id="KZV93140.1"/>
    </source>
</evidence>
<evidence type="ECO:0000256" key="1">
    <source>
        <dbReference type="SAM" id="MobiDB-lite"/>
    </source>
</evidence>
<gene>
    <name evidence="2" type="ORF">EXIGLDRAFT_717556</name>
</gene>
<dbReference type="Proteomes" id="UP000077266">
    <property type="component" value="Unassembled WGS sequence"/>
</dbReference>
<proteinExistence type="predicted"/>
<protein>
    <submittedName>
        <fullName evidence="2">Uncharacterized protein</fullName>
    </submittedName>
</protein>
<dbReference type="InParanoid" id="A0A165IAM2"/>
<dbReference type="STRING" id="1314781.A0A165IAM2"/>
<keyword evidence="3" id="KW-1185">Reference proteome</keyword>
<dbReference type="OrthoDB" id="107110at2759"/>
<dbReference type="PANTHER" id="PTHR33266">
    <property type="entry name" value="CHROMOSOME 15, WHOLE GENOME SHOTGUN SEQUENCE"/>
    <property type="match status" value="1"/>
</dbReference>
<accession>A0A165IAM2</accession>
<dbReference type="AlphaFoldDB" id="A0A165IAM2"/>
<feature type="compositionally biased region" description="Basic and acidic residues" evidence="1">
    <location>
        <begin position="1"/>
        <end position="18"/>
    </location>
</feature>
<reference evidence="2 3" key="1">
    <citation type="journal article" date="2016" name="Mol. Biol. Evol.">
        <title>Comparative Genomics of Early-Diverging Mushroom-Forming Fungi Provides Insights into the Origins of Lignocellulose Decay Capabilities.</title>
        <authorList>
            <person name="Nagy L.G."/>
            <person name="Riley R."/>
            <person name="Tritt A."/>
            <person name="Adam C."/>
            <person name="Daum C."/>
            <person name="Floudas D."/>
            <person name="Sun H."/>
            <person name="Yadav J.S."/>
            <person name="Pangilinan J."/>
            <person name="Larsson K.H."/>
            <person name="Matsuura K."/>
            <person name="Barry K."/>
            <person name="Labutti K."/>
            <person name="Kuo R."/>
            <person name="Ohm R.A."/>
            <person name="Bhattacharya S.S."/>
            <person name="Shirouzu T."/>
            <person name="Yoshinaga Y."/>
            <person name="Martin F.M."/>
            <person name="Grigoriev I.V."/>
            <person name="Hibbett D.S."/>
        </authorList>
    </citation>
    <scope>NUCLEOTIDE SEQUENCE [LARGE SCALE GENOMIC DNA]</scope>
    <source>
        <strain evidence="2 3">HHB12029</strain>
    </source>
</reference>
<feature type="region of interest" description="Disordered" evidence="1">
    <location>
        <begin position="1"/>
        <end position="20"/>
    </location>
</feature>
<dbReference type="PANTHER" id="PTHR33266:SF1">
    <property type="entry name" value="F-BOX DOMAIN-CONTAINING PROTEIN"/>
    <property type="match status" value="1"/>
</dbReference>
<evidence type="ECO:0000313" key="3">
    <source>
        <dbReference type="Proteomes" id="UP000077266"/>
    </source>
</evidence>
<name>A0A165IAM2_EXIGL</name>
<dbReference type="EMBL" id="KV425995">
    <property type="protein sequence ID" value="KZV93140.1"/>
    <property type="molecule type" value="Genomic_DNA"/>
</dbReference>
<sequence length="971" mass="109292">MSGKDRRSVSPSERESKRLRISSSPLRTFQACAGRGLPITGATIAFSMAFSEAVTRDWEKSLDASNTAAWFDNLISHLANPEVVKLEGLPQLADFFLPLDSAQRRALVSSDSGLSDYLQKLAQNYRTSKEDLFHYLYYEIPSTPMDLASLPISLDNERRAISTAWNVTYRGNLHVEMLQTIRDMRQSCIESGGNYRNTVTVLQSSGTGKSRTVHEMSRLIFTLPFNLRMPDQDLAFPPPDDSIRNFMTQRAPGLDWDEARIRNSYRAMLRLFFSSVDYWVRCQQFPSYGHAVEAWNFFIFRKRDEIYTGIVQQLLALDVPDDPNSKAVLAAFTALQATLRSLPQPTKTEIDSSVPFPPIFTEPFDAAAFEEYRKDPRVAYDQIDGQASKHLKTLVVVAYFDEAHILATEKPKEPSRPFRNLYAHLLSVLNDLRERDFFTIFLSTSSHLQQFAPPGRLAPSARYVHSTLLQAPITELPFDCGPDLPVYVGKDGIESSKISEPYFLAQYGRPLFWSMMQETHGAGNDASDADRGARERQVIRLARAKLKNTQANRPLDVHGALAILDLRLCFDYETRQGVAGQREAELVASYMRLAYTVPVHRQYLYSGYSSEPVLAEAAAQEMTSWAVDGTVNALDELEKLLASGLIRRGERGELVARYLLTTAYDTAVRASAMESDVIQSSKGCSFVSFLTALFRDTNAEDSVLKTVLDSLPDTCDNGRPLRKAFEHSWVRYTQWVKLADSSGIDAAGLLAAYIRGVAYIGRITQQWADLFVAILIDKNKPVSLYNITGLLVQVKCRSEPGTPGKYDFTAEDLGVFSSLKQLADRQGHPYCTLLMELGLRDVPTRAAKVWLPTSPVRRLTRNRTEAQKSIHPRYNIRAYGCSDTIYGVVANGEKSKYHGLLATHDNPTHEHPRPRTAKYVWNMLPVWLRGKRKVLGKDVDVNSYWWLTGVDVPENEDGPEDDAYVQIEVPV</sequence>